<dbReference type="Gene3D" id="1.10.3210.10">
    <property type="entry name" value="Hypothetical protein af1432"/>
    <property type="match status" value="1"/>
</dbReference>
<dbReference type="SMART" id="SM00471">
    <property type="entry name" value="HDc"/>
    <property type="match status" value="1"/>
</dbReference>
<sequence length="175" mass="19805">MIHKAIQYAAVMHKTQERKGTEVPYIVHPFEVAQILTAAGADEEVICAGLLHDVVEDTDATVEDILREFGGRVARVVASESEDKTKSWEQRKQHTVNYLRGGADMDTMLVACADKLSNLRSIRYDIACSGTAVWNRFARGKEKLAWYYGELIHALGPLSDYAMYMELEEIYEEIF</sequence>
<dbReference type="InterPro" id="IPR003607">
    <property type="entry name" value="HD/PDEase_dom"/>
</dbReference>
<comment type="caution">
    <text evidence="2">The sequence shown here is derived from an EMBL/GenBank/DDBJ whole genome shotgun (WGS) entry which is preliminary data.</text>
</comment>
<gene>
    <name evidence="2" type="ORF">H8S18_03915</name>
</gene>
<evidence type="ECO:0000313" key="3">
    <source>
        <dbReference type="Proteomes" id="UP000606889"/>
    </source>
</evidence>
<dbReference type="PANTHER" id="PTHR46246">
    <property type="entry name" value="GUANOSINE-3',5'-BIS(DIPHOSPHATE) 3'-PYROPHOSPHOHYDROLASE MESH1"/>
    <property type="match status" value="1"/>
</dbReference>
<dbReference type="PROSITE" id="PS51831">
    <property type="entry name" value="HD"/>
    <property type="match status" value="1"/>
</dbReference>
<reference evidence="2 3" key="1">
    <citation type="submission" date="2020-08" db="EMBL/GenBank/DDBJ databases">
        <title>Genome public.</title>
        <authorList>
            <person name="Liu C."/>
            <person name="Sun Q."/>
        </authorList>
    </citation>
    <scope>NUCLEOTIDE SEQUENCE [LARGE SCALE GENOMIC DNA]</scope>
    <source>
        <strain evidence="2 3">NSJ-35</strain>
    </source>
</reference>
<dbReference type="InterPro" id="IPR006674">
    <property type="entry name" value="HD_domain"/>
</dbReference>
<accession>A0ABR7EE94</accession>
<name>A0ABR7EE94_9FIRM</name>
<proteinExistence type="predicted"/>
<dbReference type="Proteomes" id="UP000606889">
    <property type="component" value="Unassembled WGS sequence"/>
</dbReference>
<evidence type="ECO:0000313" key="2">
    <source>
        <dbReference type="EMBL" id="MBC5647473.1"/>
    </source>
</evidence>
<feature type="domain" description="HD" evidence="1">
    <location>
        <begin position="25"/>
        <end position="119"/>
    </location>
</feature>
<protein>
    <submittedName>
        <fullName evidence="2">Bifunctional (P)ppGpp synthetase/guanosine-3',5'-bis(Diphosphate) 3'-pyrophosphohydrolase</fullName>
    </submittedName>
</protein>
<organism evidence="2 3">
    <name type="scientific">Christensenella tenuis</name>
    <dbReference type="NCBI Taxonomy" id="2763033"/>
    <lineage>
        <taxon>Bacteria</taxon>
        <taxon>Bacillati</taxon>
        <taxon>Bacillota</taxon>
        <taxon>Clostridia</taxon>
        <taxon>Christensenellales</taxon>
        <taxon>Christensenellaceae</taxon>
        <taxon>Christensenella</taxon>
    </lineage>
</organism>
<dbReference type="EMBL" id="JACOON010000002">
    <property type="protein sequence ID" value="MBC5647473.1"/>
    <property type="molecule type" value="Genomic_DNA"/>
</dbReference>
<dbReference type="PANTHER" id="PTHR46246:SF1">
    <property type="entry name" value="GUANOSINE-3',5'-BIS(DIPHOSPHATE) 3'-PYROPHOSPHOHYDROLASE MESH1"/>
    <property type="match status" value="1"/>
</dbReference>
<keyword evidence="3" id="KW-1185">Reference proteome</keyword>
<dbReference type="Pfam" id="PF13328">
    <property type="entry name" value="HD_4"/>
    <property type="match status" value="1"/>
</dbReference>
<evidence type="ECO:0000259" key="1">
    <source>
        <dbReference type="PROSITE" id="PS51831"/>
    </source>
</evidence>
<dbReference type="CDD" id="cd00077">
    <property type="entry name" value="HDc"/>
    <property type="match status" value="1"/>
</dbReference>
<dbReference type="RefSeq" id="WP_186857006.1">
    <property type="nucleotide sequence ID" value="NZ_JACOON010000002.1"/>
</dbReference>
<dbReference type="SUPFAM" id="SSF109604">
    <property type="entry name" value="HD-domain/PDEase-like"/>
    <property type="match status" value="1"/>
</dbReference>
<dbReference type="InterPro" id="IPR052194">
    <property type="entry name" value="MESH1"/>
</dbReference>